<protein>
    <recommendedName>
        <fullName evidence="4">DUF1236 domain-containing protein</fullName>
    </recommendedName>
</protein>
<keyword evidence="3" id="KW-1185">Reference proteome</keyword>
<proteinExistence type="predicted"/>
<evidence type="ECO:0008006" key="4">
    <source>
        <dbReference type="Google" id="ProtNLM"/>
    </source>
</evidence>
<name>A0A371X910_9HYPH</name>
<dbReference type="EMBL" id="QURN01000014">
    <property type="protein sequence ID" value="RFC65716.1"/>
    <property type="molecule type" value="Genomic_DNA"/>
</dbReference>
<gene>
    <name evidence="2" type="ORF">DY251_16895</name>
</gene>
<feature type="signal peptide" evidence="1">
    <location>
        <begin position="1"/>
        <end position="30"/>
    </location>
</feature>
<accession>A0A371X910</accession>
<organism evidence="2 3">
    <name type="scientific">Mesorhizobium denitrificans</name>
    <dbReference type="NCBI Taxonomy" id="2294114"/>
    <lineage>
        <taxon>Bacteria</taxon>
        <taxon>Pseudomonadati</taxon>
        <taxon>Pseudomonadota</taxon>
        <taxon>Alphaproteobacteria</taxon>
        <taxon>Hyphomicrobiales</taxon>
        <taxon>Phyllobacteriaceae</taxon>
        <taxon>Mesorhizobium</taxon>
    </lineage>
</organism>
<feature type="chain" id="PRO_5016631078" description="DUF1236 domain-containing protein" evidence="1">
    <location>
        <begin position="31"/>
        <end position="90"/>
    </location>
</feature>
<evidence type="ECO:0000313" key="3">
    <source>
        <dbReference type="Proteomes" id="UP000262379"/>
    </source>
</evidence>
<dbReference type="Proteomes" id="UP000262379">
    <property type="component" value="Unassembled WGS sequence"/>
</dbReference>
<dbReference type="RefSeq" id="WP_116625087.1">
    <property type="nucleotide sequence ID" value="NZ_QURN01000014.1"/>
</dbReference>
<evidence type="ECO:0000256" key="1">
    <source>
        <dbReference type="SAM" id="SignalP"/>
    </source>
</evidence>
<dbReference type="AlphaFoldDB" id="A0A371X910"/>
<keyword evidence="1" id="KW-0732">Signal</keyword>
<sequence length="90" mass="9871">MKLFNASFRRASLAAIAVLAALATSNVSLLTSGFIGDAQAKKIVIKQTSIYVATLPTGCVKTIYGNVTVWRCGTIYYQPYKGRYVRVYIN</sequence>
<reference evidence="3" key="1">
    <citation type="submission" date="2018-08" db="EMBL/GenBank/DDBJ databases">
        <authorList>
            <person name="Im W.T."/>
        </authorList>
    </citation>
    <scope>NUCLEOTIDE SEQUENCE [LARGE SCALE GENOMIC DNA]</scope>
    <source>
        <strain evidence="3">LA-28</strain>
    </source>
</reference>
<evidence type="ECO:0000313" key="2">
    <source>
        <dbReference type="EMBL" id="RFC65716.1"/>
    </source>
</evidence>
<comment type="caution">
    <text evidence="2">The sequence shown here is derived from an EMBL/GenBank/DDBJ whole genome shotgun (WGS) entry which is preliminary data.</text>
</comment>